<dbReference type="InterPro" id="IPR029044">
    <property type="entry name" value="Nucleotide-diphossugar_trans"/>
</dbReference>
<dbReference type="SUPFAM" id="SSF53448">
    <property type="entry name" value="Nucleotide-diphospho-sugar transferases"/>
    <property type="match status" value="1"/>
</dbReference>
<dbReference type="CDD" id="cd00761">
    <property type="entry name" value="Glyco_tranf_GTA_type"/>
    <property type="match status" value="1"/>
</dbReference>
<evidence type="ECO:0000313" key="3">
    <source>
        <dbReference type="EMBL" id="KAG2186632.1"/>
    </source>
</evidence>
<keyword evidence="2" id="KW-0812">Transmembrane</keyword>
<feature type="compositionally biased region" description="Basic and acidic residues" evidence="1">
    <location>
        <begin position="34"/>
        <end position="50"/>
    </location>
</feature>
<dbReference type="Proteomes" id="UP000612746">
    <property type="component" value="Unassembled WGS sequence"/>
</dbReference>
<dbReference type="InterPro" id="IPR018814">
    <property type="entry name" value="DUF5427"/>
</dbReference>
<evidence type="ECO:0000256" key="1">
    <source>
        <dbReference type="SAM" id="MobiDB-lite"/>
    </source>
</evidence>
<protein>
    <submittedName>
        <fullName evidence="3">Uncharacterized protein</fullName>
    </submittedName>
</protein>
<dbReference type="EMBL" id="JAEPRA010000004">
    <property type="protein sequence ID" value="KAG2186632.1"/>
    <property type="molecule type" value="Genomic_DNA"/>
</dbReference>
<gene>
    <name evidence="3" type="ORF">INT44_002856</name>
</gene>
<reference evidence="3" key="1">
    <citation type="submission" date="2020-12" db="EMBL/GenBank/DDBJ databases">
        <title>Metabolic potential, ecology and presence of endohyphal bacteria is reflected in genomic diversity of Mucoromycotina.</title>
        <authorList>
            <person name="Muszewska A."/>
            <person name="Okrasinska A."/>
            <person name="Steczkiewicz K."/>
            <person name="Drgas O."/>
            <person name="Orlowska M."/>
            <person name="Perlinska-Lenart U."/>
            <person name="Aleksandrzak-Piekarczyk T."/>
            <person name="Szatraj K."/>
            <person name="Zielenkiewicz U."/>
            <person name="Pilsyk S."/>
            <person name="Malc E."/>
            <person name="Mieczkowski P."/>
            <person name="Kruszewska J.S."/>
            <person name="Biernat P."/>
            <person name="Pawlowska J."/>
        </authorList>
    </citation>
    <scope>NUCLEOTIDE SEQUENCE</scope>
    <source>
        <strain evidence="3">WA0000051536</strain>
    </source>
</reference>
<sequence length="756" mass="85436">MSQPPAEEANSSLTAAQQFLDSIDADVGLSSANDHPDSGADSQKPADAKEIMSFIDEWTSEPTESVPSKEEPSQPQVTENNLQRDLPQDNNGGWASWGSSLWSQASAAVKAGTDQINKVTQDSDTAKLLEGRVKEIQSFVNKENIGKIGSELRTLTLNGVNTLLDTVAPPLSDEEIVEIWLSKSQLGYLGLEQITYRAWSSVLEQTATGDVVVQTDQNDGKTDTDGGASTITLHEGLAKAKEAAKEDIQKLAERHPVPTDTTNSSEPTEEQSEIRICPVYLSIQASNLDLMTDQNEHMALTLLLSDPKHQLEFHGLSQSIPKKWLDIPYEENEWVEEKLTKVLSKVNSKWFFLLYIMPMQKVVVMLIVCMSAMVSLLLLYATRSPRSAFSSTQSEMDVVDNLLHQPIEEAIPACTWNTATRDNLTLSKKQWEQCLDGGSEPSAYLSIVIVTRMDDYAGNQFHRFQNFINSAYLLAEHTKENIELLIIEWNPPEGTRRVYDVLRFRRSNYLTYRIIAVPKALHNVIPNVGNAPLHEFEGKNLGIRFARGEYIVCTNQDDIWSLNFHNAIKSHFFQKGTIYLQHQDRHNIHDDLPPSIVKLPVYPDDDTLYNACVPKPQDWGNFRSDGPVEVNLDNILQVADQAGDFTLAHRDTWKHVRGYRETGGVAWVDIEFVCTAAWTLDLDVQYIKDTFACHQDHPNIWEQTPERHTNNTNIDMGEIMRKEKVYLNDEDKWAMQQIDIWQYGLDCHQFNGGLCW</sequence>
<accession>A0A8H7Q620</accession>
<evidence type="ECO:0000313" key="4">
    <source>
        <dbReference type="Proteomes" id="UP000612746"/>
    </source>
</evidence>
<dbReference type="OrthoDB" id="2329609at2759"/>
<evidence type="ECO:0000256" key="2">
    <source>
        <dbReference type="SAM" id="Phobius"/>
    </source>
</evidence>
<comment type="caution">
    <text evidence="3">The sequence shown here is derived from an EMBL/GenBank/DDBJ whole genome shotgun (WGS) entry which is preliminary data.</text>
</comment>
<dbReference type="AlphaFoldDB" id="A0A8H7Q620"/>
<feature type="compositionally biased region" description="Polar residues" evidence="1">
    <location>
        <begin position="73"/>
        <end position="91"/>
    </location>
</feature>
<keyword evidence="2" id="KW-1133">Transmembrane helix</keyword>
<dbReference type="PANTHER" id="PTHR28265:SF1">
    <property type="entry name" value="MAINTENANCE OF TELOMERE CAPPING PROTEIN 1"/>
    <property type="match status" value="1"/>
</dbReference>
<name>A0A8H7Q620_9FUNG</name>
<feature type="region of interest" description="Disordered" evidence="1">
    <location>
        <begin position="251"/>
        <end position="271"/>
    </location>
</feature>
<feature type="transmembrane region" description="Helical" evidence="2">
    <location>
        <begin position="362"/>
        <end position="381"/>
    </location>
</feature>
<keyword evidence="4" id="KW-1185">Reference proteome</keyword>
<organism evidence="3 4">
    <name type="scientific">Umbelopsis vinacea</name>
    <dbReference type="NCBI Taxonomy" id="44442"/>
    <lineage>
        <taxon>Eukaryota</taxon>
        <taxon>Fungi</taxon>
        <taxon>Fungi incertae sedis</taxon>
        <taxon>Mucoromycota</taxon>
        <taxon>Mucoromycotina</taxon>
        <taxon>Umbelopsidomycetes</taxon>
        <taxon>Umbelopsidales</taxon>
        <taxon>Umbelopsidaceae</taxon>
        <taxon>Umbelopsis</taxon>
    </lineage>
</organism>
<proteinExistence type="predicted"/>
<dbReference type="Gene3D" id="3.90.550.10">
    <property type="entry name" value="Spore Coat Polysaccharide Biosynthesis Protein SpsA, Chain A"/>
    <property type="match status" value="1"/>
</dbReference>
<dbReference type="PANTHER" id="PTHR28265">
    <property type="entry name" value="MAINTENANCE OF TELOMERE CAPPING PROTEIN 1"/>
    <property type="match status" value="1"/>
</dbReference>
<keyword evidence="2" id="KW-0472">Membrane</keyword>
<dbReference type="Pfam" id="PF10310">
    <property type="entry name" value="DUF5427"/>
    <property type="match status" value="1"/>
</dbReference>
<feature type="region of interest" description="Disordered" evidence="1">
    <location>
        <begin position="24"/>
        <end position="97"/>
    </location>
</feature>